<dbReference type="AlphaFoldDB" id="A0A0C2J4R9"/>
<organism evidence="4 5">
    <name type="scientific">Thelohanellus kitauei</name>
    <name type="common">Myxosporean</name>
    <dbReference type="NCBI Taxonomy" id="669202"/>
    <lineage>
        <taxon>Eukaryota</taxon>
        <taxon>Metazoa</taxon>
        <taxon>Cnidaria</taxon>
        <taxon>Myxozoa</taxon>
        <taxon>Myxosporea</taxon>
        <taxon>Bivalvulida</taxon>
        <taxon>Platysporina</taxon>
        <taxon>Myxobolidae</taxon>
        <taxon>Thelohanellus</taxon>
    </lineage>
</organism>
<keyword evidence="2" id="KW-0812">Transmembrane</keyword>
<dbReference type="Pfam" id="PF00079">
    <property type="entry name" value="Serpin"/>
    <property type="match status" value="1"/>
</dbReference>
<dbReference type="InterPro" id="IPR036186">
    <property type="entry name" value="Serpin_sf"/>
</dbReference>
<keyword evidence="5" id="KW-1185">Reference proteome</keyword>
<accession>A0A0C2J4R9</accession>
<feature type="transmembrane region" description="Helical" evidence="2">
    <location>
        <begin position="23"/>
        <end position="44"/>
    </location>
</feature>
<keyword evidence="2" id="KW-0472">Membrane</keyword>
<name>A0A0C2J4R9_THEKT</name>
<dbReference type="GO" id="GO:0005615">
    <property type="term" value="C:extracellular space"/>
    <property type="evidence" value="ECO:0007669"/>
    <property type="project" value="InterPro"/>
</dbReference>
<dbReference type="InterPro" id="IPR023796">
    <property type="entry name" value="Serpin_dom"/>
</dbReference>
<dbReference type="OrthoDB" id="678831at2759"/>
<gene>
    <name evidence="4" type="ORF">RF11_09887</name>
</gene>
<evidence type="ECO:0000313" key="5">
    <source>
        <dbReference type="Proteomes" id="UP000031668"/>
    </source>
</evidence>
<keyword evidence="2" id="KW-1133">Transmembrane helix</keyword>
<sequence>MADNVNEFTLKLANFLLKDDVKMFGFSISGFVAYMTLSFVSNGLQGHTKDQLLHLLNCNFSNMEISYTRTQMETQCLNSFLMDEFSAIGSAQSAIFHSKPVFENFQQMARDFYDIEMHPIDPTNHDIQQYTIDEWSKKLIGVYFNDVFKESIHEDISILIVNEYFARFKWKTPFNPRSIIKGIFTDISMNNITADFMKMTDIFRFYNDVVIGASIIFIPLVDDDMYAVIMLPYPDKNLLDILPRINVEIKIICRMREYIPGLIFHCSEELIYFYLNLEYLAKYL</sequence>
<dbReference type="SUPFAM" id="SSF56574">
    <property type="entry name" value="Serpins"/>
    <property type="match status" value="1"/>
</dbReference>
<proteinExistence type="inferred from homology"/>
<dbReference type="GO" id="GO:0004867">
    <property type="term" value="F:serine-type endopeptidase inhibitor activity"/>
    <property type="evidence" value="ECO:0007669"/>
    <property type="project" value="InterPro"/>
</dbReference>
<dbReference type="InterPro" id="IPR000215">
    <property type="entry name" value="Serpin_fam"/>
</dbReference>
<dbReference type="Gene3D" id="3.30.497.10">
    <property type="entry name" value="Antithrombin, subunit I, domain 2"/>
    <property type="match status" value="1"/>
</dbReference>
<feature type="domain" description="Serpin" evidence="3">
    <location>
        <begin position="4"/>
        <end position="246"/>
    </location>
</feature>
<comment type="similarity">
    <text evidence="1">Belongs to the serpin family.</text>
</comment>
<dbReference type="Gene3D" id="2.30.39.10">
    <property type="entry name" value="Alpha-1-antitrypsin, domain 1"/>
    <property type="match status" value="1"/>
</dbReference>
<reference evidence="4 5" key="1">
    <citation type="journal article" date="2014" name="Genome Biol. Evol.">
        <title>The genome of the myxosporean Thelohanellus kitauei shows adaptations to nutrient acquisition within its fish host.</title>
        <authorList>
            <person name="Yang Y."/>
            <person name="Xiong J."/>
            <person name="Zhou Z."/>
            <person name="Huo F."/>
            <person name="Miao W."/>
            <person name="Ran C."/>
            <person name="Liu Y."/>
            <person name="Zhang J."/>
            <person name="Feng J."/>
            <person name="Wang M."/>
            <person name="Wang M."/>
            <person name="Wang L."/>
            <person name="Yao B."/>
        </authorList>
    </citation>
    <scope>NUCLEOTIDE SEQUENCE [LARGE SCALE GENOMIC DNA]</scope>
    <source>
        <strain evidence="4">Wuqing</strain>
    </source>
</reference>
<dbReference type="Proteomes" id="UP000031668">
    <property type="component" value="Unassembled WGS sequence"/>
</dbReference>
<evidence type="ECO:0000256" key="2">
    <source>
        <dbReference type="SAM" id="Phobius"/>
    </source>
</evidence>
<dbReference type="InterPro" id="IPR042178">
    <property type="entry name" value="Serpin_sf_1"/>
</dbReference>
<evidence type="ECO:0000313" key="4">
    <source>
        <dbReference type="EMBL" id="KII64053.1"/>
    </source>
</evidence>
<evidence type="ECO:0000256" key="1">
    <source>
        <dbReference type="ARBA" id="ARBA00009500"/>
    </source>
</evidence>
<dbReference type="InterPro" id="IPR042185">
    <property type="entry name" value="Serpin_sf_2"/>
</dbReference>
<dbReference type="PANTHER" id="PTHR11461:SF211">
    <property type="entry name" value="GH10112P-RELATED"/>
    <property type="match status" value="1"/>
</dbReference>
<protein>
    <submittedName>
        <fullName evidence="4">Antithrombin-III</fullName>
    </submittedName>
</protein>
<dbReference type="PANTHER" id="PTHR11461">
    <property type="entry name" value="SERINE PROTEASE INHIBITOR, SERPIN"/>
    <property type="match status" value="1"/>
</dbReference>
<evidence type="ECO:0000259" key="3">
    <source>
        <dbReference type="Pfam" id="PF00079"/>
    </source>
</evidence>
<comment type="caution">
    <text evidence="4">The sequence shown here is derived from an EMBL/GenBank/DDBJ whole genome shotgun (WGS) entry which is preliminary data.</text>
</comment>
<dbReference type="EMBL" id="JWZT01004473">
    <property type="protein sequence ID" value="KII64053.1"/>
    <property type="molecule type" value="Genomic_DNA"/>
</dbReference>